<dbReference type="Pfam" id="PF13614">
    <property type="entry name" value="AAA_31"/>
    <property type="match status" value="1"/>
</dbReference>
<evidence type="ECO:0000259" key="4">
    <source>
        <dbReference type="Pfam" id="PF13676"/>
    </source>
</evidence>
<evidence type="ECO:0000313" key="5">
    <source>
        <dbReference type="EMBL" id="GFJ88688.1"/>
    </source>
</evidence>
<dbReference type="InterPro" id="IPR025669">
    <property type="entry name" value="AAA_dom"/>
</dbReference>
<evidence type="ECO:0000259" key="3">
    <source>
        <dbReference type="Pfam" id="PF13614"/>
    </source>
</evidence>
<evidence type="ECO:0000256" key="1">
    <source>
        <dbReference type="ARBA" id="ARBA00022741"/>
    </source>
</evidence>
<dbReference type="Proteomes" id="UP000482960">
    <property type="component" value="Unassembled WGS sequence"/>
</dbReference>
<reference evidence="5 6" key="2">
    <citation type="submission" date="2020-03" db="EMBL/GenBank/DDBJ databases">
        <authorList>
            <person name="Ichikawa N."/>
            <person name="Kimura A."/>
            <person name="Kitahashi Y."/>
            <person name="Uohara A."/>
        </authorList>
    </citation>
    <scope>NUCLEOTIDE SEQUENCE [LARGE SCALE GENOMIC DNA]</scope>
    <source>
        <strain evidence="5 6">NBRC 108638</strain>
    </source>
</reference>
<dbReference type="GO" id="GO:0051782">
    <property type="term" value="P:negative regulation of cell division"/>
    <property type="evidence" value="ECO:0007669"/>
    <property type="project" value="TreeGrafter"/>
</dbReference>
<protein>
    <recommendedName>
        <fullName evidence="7">CobQ/CobB/MinD/ParA nucleotide binding domain-containing protein</fullName>
    </recommendedName>
</protein>
<evidence type="ECO:0000256" key="2">
    <source>
        <dbReference type="ARBA" id="ARBA00022840"/>
    </source>
</evidence>
<comment type="caution">
    <text evidence="5">The sequence shown here is derived from an EMBL/GenBank/DDBJ whole genome shotgun (WGS) entry which is preliminary data.</text>
</comment>
<dbReference type="Pfam" id="PF13676">
    <property type="entry name" value="TIR_2"/>
    <property type="match status" value="1"/>
</dbReference>
<dbReference type="GO" id="GO:0016887">
    <property type="term" value="F:ATP hydrolysis activity"/>
    <property type="evidence" value="ECO:0007669"/>
    <property type="project" value="TreeGrafter"/>
</dbReference>
<dbReference type="InterPro" id="IPR000157">
    <property type="entry name" value="TIR_dom"/>
</dbReference>
<dbReference type="RefSeq" id="WP_173076142.1">
    <property type="nucleotide sequence ID" value="NZ_BLPG01000001.1"/>
</dbReference>
<sequence length="621" mass="69011">MDIAESADRNGRIITFYSFKGGVGRTMALANVAWILASTGRKVLTVDWDLESPGLHRYFAPFLLDRQLRESPGVIDAVREFARLSTRPDAGEVVRDLRPEDVHEAAQIQRYASSLERYEFPYGGSIDFVPAGRQDRAYSPAVSTFNWDDFYERLDGAAFLDALADDMRRHYDVTLIDSRTGLSDNAGICTVQLPDAVVSCFTMNNQSIDGAVAVANSIRHQRGDGVQIYPVPTRVEDGELGKLERGRNYARHRFEEFVRLLGHPDPEKYWGLVEIPYKVFYAYEETLATFGDRPQQESSLLAAYERLTGELIGEPIEFSGPAEHVRRGWLAEFEQRGSADSAPLLIAYTPRDRVWAEWIAFQLRQIGQRSTLQDLSSPPVLDKVGRVLVLLSRESVRLPHTRLFWQAAMARETPGPGRFLVPLRLEGFRVPPPFDNREPVDLFNITAGHAREALLAKLNLRDAALAVTPSMSSGPQPRFPAEPARVWRAPARNSSFTGRDAILELLRERLNASTALTGPAVLQGIGGVGKTQIATEYVHRFAADYDIVWWISADQPTLIRTALADLAIELELPVTGGAAEQVQAVLEALRLGKPSSRWIVVFDNAGTPIRSASSCPAGWAT</sequence>
<gene>
    <name evidence="5" type="ORF">Prum_023300</name>
</gene>
<proteinExistence type="predicted"/>
<feature type="domain" description="AAA" evidence="3">
    <location>
        <begin position="12"/>
        <end position="49"/>
    </location>
</feature>
<keyword evidence="2" id="KW-0067">ATP-binding</keyword>
<dbReference type="AlphaFoldDB" id="A0A6V8L176"/>
<dbReference type="Gene3D" id="3.40.50.300">
    <property type="entry name" value="P-loop containing nucleotide triphosphate hydrolases"/>
    <property type="match status" value="2"/>
</dbReference>
<feature type="domain" description="TIR" evidence="4">
    <location>
        <begin position="346"/>
        <end position="445"/>
    </location>
</feature>
<dbReference type="EMBL" id="BLPG01000001">
    <property type="protein sequence ID" value="GFJ88688.1"/>
    <property type="molecule type" value="Genomic_DNA"/>
</dbReference>
<dbReference type="SUPFAM" id="SSF52540">
    <property type="entry name" value="P-loop containing nucleoside triphosphate hydrolases"/>
    <property type="match status" value="2"/>
</dbReference>
<dbReference type="PANTHER" id="PTHR43384">
    <property type="entry name" value="SEPTUM SITE-DETERMINING PROTEIN MIND HOMOLOG, CHLOROPLASTIC-RELATED"/>
    <property type="match status" value="1"/>
</dbReference>
<organism evidence="5 6">
    <name type="scientific">Phytohabitans rumicis</name>
    <dbReference type="NCBI Taxonomy" id="1076125"/>
    <lineage>
        <taxon>Bacteria</taxon>
        <taxon>Bacillati</taxon>
        <taxon>Actinomycetota</taxon>
        <taxon>Actinomycetes</taxon>
        <taxon>Micromonosporales</taxon>
        <taxon>Micromonosporaceae</taxon>
    </lineage>
</organism>
<dbReference type="GO" id="GO:0005524">
    <property type="term" value="F:ATP binding"/>
    <property type="evidence" value="ECO:0007669"/>
    <property type="project" value="UniProtKB-KW"/>
</dbReference>
<accession>A0A6V8L176</accession>
<dbReference type="GO" id="GO:0005829">
    <property type="term" value="C:cytosol"/>
    <property type="evidence" value="ECO:0007669"/>
    <property type="project" value="TreeGrafter"/>
</dbReference>
<keyword evidence="6" id="KW-1185">Reference proteome</keyword>
<dbReference type="GO" id="GO:0007165">
    <property type="term" value="P:signal transduction"/>
    <property type="evidence" value="ECO:0007669"/>
    <property type="project" value="InterPro"/>
</dbReference>
<keyword evidence="1" id="KW-0547">Nucleotide-binding</keyword>
<dbReference type="InterPro" id="IPR050625">
    <property type="entry name" value="ParA/MinD_ATPase"/>
</dbReference>
<dbReference type="NCBIfam" id="NF047398">
    <property type="entry name" value="AAA_KGGVGR"/>
    <property type="match status" value="1"/>
</dbReference>
<evidence type="ECO:0000313" key="6">
    <source>
        <dbReference type="Proteomes" id="UP000482960"/>
    </source>
</evidence>
<evidence type="ECO:0008006" key="7">
    <source>
        <dbReference type="Google" id="ProtNLM"/>
    </source>
</evidence>
<dbReference type="GO" id="GO:0009898">
    <property type="term" value="C:cytoplasmic side of plasma membrane"/>
    <property type="evidence" value="ECO:0007669"/>
    <property type="project" value="TreeGrafter"/>
</dbReference>
<reference evidence="5 6" key="1">
    <citation type="submission" date="2020-03" db="EMBL/GenBank/DDBJ databases">
        <title>Whole genome shotgun sequence of Phytohabitans rumicis NBRC 108638.</title>
        <authorList>
            <person name="Komaki H."/>
            <person name="Tamura T."/>
        </authorList>
    </citation>
    <scope>NUCLEOTIDE SEQUENCE [LARGE SCALE GENOMIC DNA]</scope>
    <source>
        <strain evidence="5 6">NBRC 108638</strain>
    </source>
</reference>
<dbReference type="PANTHER" id="PTHR43384:SF6">
    <property type="entry name" value="SEPTUM SITE-DETERMINING PROTEIN MIND HOMOLOG, CHLOROPLASTIC"/>
    <property type="match status" value="1"/>
</dbReference>
<dbReference type="InterPro" id="IPR027417">
    <property type="entry name" value="P-loop_NTPase"/>
</dbReference>
<name>A0A6V8L176_9ACTN</name>